<name>A0ABP8KZW3_9MICO</name>
<keyword evidence="13" id="KW-1185">Reference proteome</keyword>
<dbReference type="Gene3D" id="3.40.50.1820">
    <property type="entry name" value="alpha/beta hydrolase"/>
    <property type="match status" value="1"/>
</dbReference>
<dbReference type="InterPro" id="IPR029058">
    <property type="entry name" value="AB_hydrolase_fold"/>
</dbReference>
<dbReference type="SUPFAM" id="SSF53474">
    <property type="entry name" value="alpha/beta-Hydrolases"/>
    <property type="match status" value="1"/>
</dbReference>
<dbReference type="InterPro" id="IPR000073">
    <property type="entry name" value="AB_hydrolase_1"/>
</dbReference>
<sequence>MFPKSPVRRSGHLPVEGDHEIYWEESGNPDGIPAIYLHGGPGGGLGNGGYRAKLDPERFRIIALDQRGCGRSRPLVTEPGYDLAENTTAHLIRDIERLREHLQVEAWLVNGVSWGSTLALAYAQKHPDRVHGVVLMAVTTTSRFEVDWITETVGALFPEAWERFAGHAERAGACRRGDDRLVEAYLRLLTDPDPAVRDAASQAWADWEDTHISIGTGRVHRDPRWDDDRFRHVMTTLVTHYWAHDAFLDPPLLERAERLAGIPATLIHGRRDVSGPVVTAWRLHRAWPGSELLVDEGEGHGGGDMVQAWCAANSRHADRIESGRS</sequence>
<accession>A0ABP8KZW3</accession>
<organism evidence="12 13">
    <name type="scientific">Georgenia halophila</name>
    <dbReference type="NCBI Taxonomy" id="620889"/>
    <lineage>
        <taxon>Bacteria</taxon>
        <taxon>Bacillati</taxon>
        <taxon>Actinomycetota</taxon>
        <taxon>Actinomycetes</taxon>
        <taxon>Micrococcales</taxon>
        <taxon>Bogoriellaceae</taxon>
        <taxon>Georgenia</taxon>
    </lineage>
</organism>
<dbReference type="InterPro" id="IPR005944">
    <property type="entry name" value="Pro_iminopeptidase"/>
</dbReference>
<evidence type="ECO:0000256" key="3">
    <source>
        <dbReference type="ARBA" id="ARBA00010088"/>
    </source>
</evidence>
<evidence type="ECO:0000256" key="1">
    <source>
        <dbReference type="ARBA" id="ARBA00001585"/>
    </source>
</evidence>
<comment type="caution">
    <text evidence="12">The sequence shown here is derived from an EMBL/GenBank/DDBJ whole genome shotgun (WGS) entry which is preliminary data.</text>
</comment>
<dbReference type="PRINTS" id="PR00111">
    <property type="entry name" value="ABHYDROLASE"/>
</dbReference>
<reference evidence="12" key="3">
    <citation type="submission" date="2023-12" db="EMBL/GenBank/DDBJ databases">
        <authorList>
            <person name="Sun Q."/>
            <person name="Inoue M."/>
        </authorList>
    </citation>
    <scope>NUCLEOTIDE SEQUENCE</scope>
    <source>
        <strain evidence="12">JCM 17810</strain>
    </source>
</reference>
<evidence type="ECO:0000256" key="7">
    <source>
        <dbReference type="ARBA" id="ARBA00022801"/>
    </source>
</evidence>
<dbReference type="Proteomes" id="UP001500622">
    <property type="component" value="Unassembled WGS sequence"/>
</dbReference>
<feature type="domain" description="AB hydrolase-1" evidence="10">
    <location>
        <begin position="35"/>
        <end position="300"/>
    </location>
</feature>
<proteinExistence type="inferred from homology"/>
<dbReference type="EMBL" id="BAABGN010000002">
    <property type="protein sequence ID" value="GAA4416412.1"/>
    <property type="molecule type" value="Genomic_DNA"/>
</dbReference>
<dbReference type="PIRSF" id="PIRSF006431">
    <property type="entry name" value="Pept_S33"/>
    <property type="match status" value="1"/>
</dbReference>
<dbReference type="InterPro" id="IPR002410">
    <property type="entry name" value="Peptidase_S33"/>
</dbReference>
<keyword evidence="4 8" id="KW-0031">Aminopeptidase</keyword>
<dbReference type="EC" id="3.4.11.5" evidence="8 9"/>
<reference evidence="13" key="2">
    <citation type="journal article" date="2019" name="Int. J. Syst. Evol. Microbiol.">
        <title>The Global Catalogue of Microorganisms (GCM) 10K type strain sequencing project: providing services to taxonomists for standard genome sequencing and annotation.</title>
        <authorList>
            <consortium name="The Broad Institute Genomics Platform"/>
            <consortium name="The Broad Institute Genome Sequencing Center for Infectious Disease"/>
            <person name="Wu L."/>
            <person name="Ma J."/>
        </authorList>
    </citation>
    <scope>NUCLEOTIDE SEQUENCE [LARGE SCALE GENOMIC DNA]</scope>
    <source>
        <strain evidence="13">JCM 17810</strain>
    </source>
</reference>
<evidence type="ECO:0000313" key="13">
    <source>
        <dbReference type="Proteomes" id="UP001500622"/>
    </source>
</evidence>
<dbReference type="Pfam" id="PF00561">
    <property type="entry name" value="Abhydrolase_1"/>
    <property type="match status" value="1"/>
</dbReference>
<evidence type="ECO:0000256" key="8">
    <source>
        <dbReference type="PIRNR" id="PIRNR006431"/>
    </source>
</evidence>
<dbReference type="EMBL" id="BAABGN010000004">
    <property type="protein sequence ID" value="GAA4420001.1"/>
    <property type="molecule type" value="Genomic_DNA"/>
</dbReference>
<comment type="catalytic activity">
    <reaction evidence="1 8 9">
        <text>Release of N-terminal proline from a peptide.</text>
        <dbReference type="EC" id="3.4.11.5"/>
    </reaction>
</comment>
<evidence type="ECO:0000256" key="9">
    <source>
        <dbReference type="RuleBase" id="RU003421"/>
    </source>
</evidence>
<dbReference type="PANTHER" id="PTHR43722:SF1">
    <property type="entry name" value="PROLINE IMINOPEPTIDASE"/>
    <property type="match status" value="1"/>
</dbReference>
<protein>
    <recommendedName>
        <fullName evidence="8 9">Proline iminopeptidase</fullName>
        <shortName evidence="8">PIP</shortName>
        <ecNumber evidence="8 9">3.4.11.5</ecNumber>
    </recommendedName>
    <alternativeName>
        <fullName evidence="8">Prolyl aminopeptidase</fullName>
    </alternativeName>
</protein>
<evidence type="ECO:0000256" key="4">
    <source>
        <dbReference type="ARBA" id="ARBA00022438"/>
    </source>
</evidence>
<comment type="similarity">
    <text evidence="3 8 9">Belongs to the peptidase S33 family.</text>
</comment>
<evidence type="ECO:0000256" key="2">
    <source>
        <dbReference type="ARBA" id="ARBA00004496"/>
    </source>
</evidence>
<evidence type="ECO:0000313" key="12">
    <source>
        <dbReference type="EMBL" id="GAA4420001.1"/>
    </source>
</evidence>
<keyword evidence="7 8" id="KW-0378">Hydrolase</keyword>
<dbReference type="RefSeq" id="WP_345214790.1">
    <property type="nucleotide sequence ID" value="NZ_BAABGN010000002.1"/>
</dbReference>
<gene>
    <name evidence="11" type="ORF">GCM10023169_03650</name>
    <name evidence="12" type="ORF">GCM10023169_11260</name>
</gene>
<evidence type="ECO:0000313" key="11">
    <source>
        <dbReference type="EMBL" id="GAA4416412.1"/>
    </source>
</evidence>
<evidence type="ECO:0000259" key="10">
    <source>
        <dbReference type="Pfam" id="PF00561"/>
    </source>
</evidence>
<keyword evidence="5 8" id="KW-0963">Cytoplasm</keyword>
<comment type="subcellular location">
    <subcellularLocation>
        <location evidence="2 8">Cytoplasm</location>
    </subcellularLocation>
</comment>
<dbReference type="GO" id="GO:0016787">
    <property type="term" value="F:hydrolase activity"/>
    <property type="evidence" value="ECO:0007669"/>
    <property type="project" value="UniProtKB-KW"/>
</dbReference>
<evidence type="ECO:0000256" key="5">
    <source>
        <dbReference type="ARBA" id="ARBA00022490"/>
    </source>
</evidence>
<dbReference type="NCBIfam" id="TIGR01249">
    <property type="entry name" value="pro_imino_pep_1"/>
    <property type="match status" value="1"/>
</dbReference>
<dbReference type="PRINTS" id="PR00793">
    <property type="entry name" value="PROAMNOPTASE"/>
</dbReference>
<dbReference type="PANTHER" id="PTHR43722">
    <property type="entry name" value="PROLINE IMINOPEPTIDASE"/>
    <property type="match status" value="1"/>
</dbReference>
<evidence type="ECO:0000256" key="6">
    <source>
        <dbReference type="ARBA" id="ARBA00022670"/>
    </source>
</evidence>
<keyword evidence="6 8" id="KW-0645">Protease</keyword>
<reference evidence="12" key="1">
    <citation type="journal article" date="2014" name="Int. J. Syst. Evol. Microbiol.">
        <title>Complete genome of a new Firmicutes species belonging to the dominant human colonic microbiota ('Ruminococcus bicirculans') reveals two chromosomes and a selective capacity to utilize plant glucans.</title>
        <authorList>
            <consortium name="NISC Comparative Sequencing Program"/>
            <person name="Wegmann U."/>
            <person name="Louis P."/>
            <person name="Goesmann A."/>
            <person name="Henrissat B."/>
            <person name="Duncan S.H."/>
            <person name="Flint H.J."/>
        </authorList>
    </citation>
    <scope>NUCLEOTIDE SEQUENCE</scope>
    <source>
        <strain evidence="12">JCM 17810</strain>
    </source>
</reference>